<gene>
    <name evidence="1" type="ORF">Tco_0801200</name>
</gene>
<name>A0ABQ4ZW62_9ASTR</name>
<sequence length="239" mass="27049">MLMEHRDAQVHSVFTSRAWRRLFEIRGPLVHELILEFFSMFRFGEVVLDLDTARALQFQLGGVRHRMNWREFILGMGLYTTEEIESVGFGTYWAESGRQILYKGDLSAYWVGISSAGNFLGTTPSYTLIRDPMLRLCHRLIACSIAGRSQAPEKCEVMISRGQFVAHLLEHFGLLTEERLQGLTVIVPDLPVIDMAELVRLQICEEVDDTWTWVASGPERQQVAAASAPEVDEGATDVD</sequence>
<dbReference type="Proteomes" id="UP001151760">
    <property type="component" value="Unassembled WGS sequence"/>
</dbReference>
<comment type="caution">
    <text evidence="1">The sequence shown here is derived from an EMBL/GenBank/DDBJ whole genome shotgun (WGS) entry which is preliminary data.</text>
</comment>
<protein>
    <submittedName>
        <fullName evidence="1">Uncharacterized protein</fullName>
    </submittedName>
</protein>
<keyword evidence="2" id="KW-1185">Reference proteome</keyword>
<reference evidence="1" key="2">
    <citation type="submission" date="2022-01" db="EMBL/GenBank/DDBJ databases">
        <authorList>
            <person name="Yamashiro T."/>
            <person name="Shiraishi A."/>
            <person name="Satake H."/>
            <person name="Nakayama K."/>
        </authorList>
    </citation>
    <scope>NUCLEOTIDE SEQUENCE</scope>
</reference>
<reference evidence="1" key="1">
    <citation type="journal article" date="2022" name="Int. J. Mol. Sci.">
        <title>Draft Genome of Tanacetum Coccineum: Genomic Comparison of Closely Related Tanacetum-Family Plants.</title>
        <authorList>
            <person name="Yamashiro T."/>
            <person name="Shiraishi A."/>
            <person name="Nakayama K."/>
            <person name="Satake H."/>
        </authorList>
    </citation>
    <scope>NUCLEOTIDE SEQUENCE</scope>
</reference>
<dbReference type="EMBL" id="BQNB010011716">
    <property type="protein sequence ID" value="GJS94232.1"/>
    <property type="molecule type" value="Genomic_DNA"/>
</dbReference>
<evidence type="ECO:0000313" key="2">
    <source>
        <dbReference type="Proteomes" id="UP001151760"/>
    </source>
</evidence>
<organism evidence="1 2">
    <name type="scientific">Tanacetum coccineum</name>
    <dbReference type="NCBI Taxonomy" id="301880"/>
    <lineage>
        <taxon>Eukaryota</taxon>
        <taxon>Viridiplantae</taxon>
        <taxon>Streptophyta</taxon>
        <taxon>Embryophyta</taxon>
        <taxon>Tracheophyta</taxon>
        <taxon>Spermatophyta</taxon>
        <taxon>Magnoliopsida</taxon>
        <taxon>eudicotyledons</taxon>
        <taxon>Gunneridae</taxon>
        <taxon>Pentapetalae</taxon>
        <taxon>asterids</taxon>
        <taxon>campanulids</taxon>
        <taxon>Asterales</taxon>
        <taxon>Asteraceae</taxon>
        <taxon>Asteroideae</taxon>
        <taxon>Anthemideae</taxon>
        <taxon>Anthemidinae</taxon>
        <taxon>Tanacetum</taxon>
    </lineage>
</organism>
<evidence type="ECO:0000313" key="1">
    <source>
        <dbReference type="EMBL" id="GJS94232.1"/>
    </source>
</evidence>
<accession>A0ABQ4ZW62</accession>
<proteinExistence type="predicted"/>